<feature type="region of interest" description="Disordered" evidence="2">
    <location>
        <begin position="480"/>
        <end position="585"/>
    </location>
</feature>
<evidence type="ECO:0000313" key="4">
    <source>
        <dbReference type="EMBL" id="KAG8033918.1"/>
    </source>
</evidence>
<dbReference type="OrthoDB" id="9972865at2759"/>
<dbReference type="InterPro" id="IPR000504">
    <property type="entry name" value="RRM_dom"/>
</dbReference>
<feature type="compositionally biased region" description="Polar residues" evidence="2">
    <location>
        <begin position="504"/>
        <end position="532"/>
    </location>
</feature>
<dbReference type="GO" id="GO:0005829">
    <property type="term" value="C:cytosol"/>
    <property type="evidence" value="ECO:0007669"/>
    <property type="project" value="TreeGrafter"/>
</dbReference>
<evidence type="ECO:0000256" key="2">
    <source>
        <dbReference type="SAM" id="MobiDB-lite"/>
    </source>
</evidence>
<name>A0A8J5V663_9HYME</name>
<sequence>MKTGKNYFSSKSESLTIWKYYDWKLNKWTYANCDAFKWSEGRNYIRVKNYVAYYEQRTKWYFDPNADYLYECSGIRANFNPLDLPQGIVYRQHVLSDCGEFQVFLENFDSEEDTSCRKYGWNNVRGYKKENWTSACILGDHSDLEKLCACDKQIDNDISVRMLSLREYYTNSSDNRVLTGIRFAVEKNVITLQIQEGHLVNGEIDPSSVKWRTDGVTSYGFNLDDIEMPDGQFITGVKFVVTKDDRISLAVRGSVIYNSEGSFYSSSVGDHWFYPSNINSTERINLDISARKNPRDSELTYELNKSGQHYVNLTISLFSERSHSAAIVPFLDFRPLKTLPPAPIVARAPKTYYVLNDIFRYQDLGFPDEEVELETEPSNENIERPETEEGRSEVDEDDQGQSQAPVTVEHHIPQAAQPLPLQTQPVIPPQQMYYPPTSNQMIVVNGTIHDPEAMMNQQPPMMPIPQQPAAPFVEPAVEFTQEEAPVEQQPESQSEETRVEEPQEQPTENFNQQPVNETENEQTASSGVNNKPKSYARTVRSNAIGQQHQPNRMQNSQQQPQPQRPRVGPPQRDNRGGDRRRDWPDHHQLFVGSVPHSATENELRIIFERFGKVADLRIFSKGNERSKGPQGSNNSMRGVPHYGFVTFEDSNVVSKVLAACPICYPDENGQKLNIEEKKNKPRIPGDNMRNQDNMRSSMGPQQRGPGGPGVMRGGQHPRGGRGGFSRDGRGGMRQPGMGNTGGYQNRR</sequence>
<comment type="caution">
    <text evidence="4">The sequence shown here is derived from an EMBL/GenBank/DDBJ whole genome shotgun (WGS) entry which is preliminary data.</text>
</comment>
<evidence type="ECO:0000259" key="3">
    <source>
        <dbReference type="PROSITE" id="PS50102"/>
    </source>
</evidence>
<feature type="region of interest" description="Disordered" evidence="2">
    <location>
        <begin position="673"/>
        <end position="747"/>
    </location>
</feature>
<feature type="compositionally biased region" description="Low complexity" evidence="2">
    <location>
        <begin position="546"/>
        <end position="571"/>
    </location>
</feature>
<dbReference type="AlphaFoldDB" id="A0A8J5V663"/>
<evidence type="ECO:0000256" key="1">
    <source>
        <dbReference type="PROSITE-ProRule" id="PRU00176"/>
    </source>
</evidence>
<organism evidence="4 5">
    <name type="scientific">Cotesia typhae</name>
    <dbReference type="NCBI Taxonomy" id="2053667"/>
    <lineage>
        <taxon>Eukaryota</taxon>
        <taxon>Metazoa</taxon>
        <taxon>Ecdysozoa</taxon>
        <taxon>Arthropoda</taxon>
        <taxon>Hexapoda</taxon>
        <taxon>Insecta</taxon>
        <taxon>Pterygota</taxon>
        <taxon>Neoptera</taxon>
        <taxon>Endopterygota</taxon>
        <taxon>Hymenoptera</taxon>
        <taxon>Apocrita</taxon>
        <taxon>Ichneumonoidea</taxon>
        <taxon>Braconidae</taxon>
        <taxon>Microgastrinae</taxon>
        <taxon>Cotesia</taxon>
    </lineage>
</organism>
<gene>
    <name evidence="4" type="ORF">G9C98_008399</name>
</gene>
<dbReference type="PANTHER" id="PTHR10693">
    <property type="entry name" value="RAS GTPASE-ACTIVATING PROTEIN-BINDING PROTEIN"/>
    <property type="match status" value="1"/>
</dbReference>
<dbReference type="Pfam" id="PF16061">
    <property type="entry name" value="DUF4803"/>
    <property type="match status" value="1"/>
</dbReference>
<dbReference type="EMBL" id="JAAOIC020000072">
    <property type="protein sequence ID" value="KAG8033918.1"/>
    <property type="molecule type" value="Genomic_DNA"/>
</dbReference>
<dbReference type="SMART" id="SM00360">
    <property type="entry name" value="RRM"/>
    <property type="match status" value="1"/>
</dbReference>
<dbReference type="InterPro" id="IPR032062">
    <property type="entry name" value="DUF4803"/>
</dbReference>
<feature type="compositionally biased region" description="Basic and acidic residues" evidence="2">
    <location>
        <begin position="381"/>
        <end position="393"/>
    </location>
</feature>
<keyword evidence="1" id="KW-0694">RNA-binding</keyword>
<dbReference type="Proteomes" id="UP000729913">
    <property type="component" value="Unassembled WGS sequence"/>
</dbReference>
<dbReference type="GO" id="GO:0003729">
    <property type="term" value="F:mRNA binding"/>
    <property type="evidence" value="ECO:0007669"/>
    <property type="project" value="TreeGrafter"/>
</dbReference>
<dbReference type="GO" id="GO:1990904">
    <property type="term" value="C:ribonucleoprotein complex"/>
    <property type="evidence" value="ECO:0007669"/>
    <property type="project" value="TreeGrafter"/>
</dbReference>
<reference evidence="4" key="2">
    <citation type="submission" date="2021-04" db="EMBL/GenBank/DDBJ databases">
        <title>Genome-wide patterns of bracovirus chromosomal integration into multiple host tissues during parasitism.</title>
        <authorList>
            <person name="Chebbi M.A.C."/>
        </authorList>
    </citation>
    <scope>NUCLEOTIDE SEQUENCE</scope>
    <source>
        <tissue evidence="4">Whole body</tissue>
    </source>
</reference>
<keyword evidence="5" id="KW-1185">Reference proteome</keyword>
<proteinExistence type="predicted"/>
<feature type="compositionally biased region" description="Gly residues" evidence="2">
    <location>
        <begin position="704"/>
        <end position="723"/>
    </location>
</feature>
<feature type="compositionally biased region" description="Basic and acidic residues" evidence="2">
    <location>
        <begin position="572"/>
        <end position="585"/>
    </location>
</feature>
<dbReference type="Pfam" id="PF00076">
    <property type="entry name" value="RRM_1"/>
    <property type="match status" value="1"/>
</dbReference>
<reference evidence="4" key="1">
    <citation type="submission" date="2020-03" db="EMBL/GenBank/DDBJ databases">
        <authorList>
            <person name="Chebbi M.A."/>
            <person name="Drezen J.M."/>
        </authorList>
    </citation>
    <scope>NUCLEOTIDE SEQUENCE</scope>
    <source>
        <tissue evidence="4">Whole body</tissue>
    </source>
</reference>
<protein>
    <recommendedName>
        <fullName evidence="3">RRM domain-containing protein</fullName>
    </recommendedName>
</protein>
<dbReference type="InterPro" id="IPR039539">
    <property type="entry name" value="Ras_GTPase_bind_prot"/>
</dbReference>
<dbReference type="PANTHER" id="PTHR10693:SF20">
    <property type="entry name" value="AT27578P"/>
    <property type="match status" value="1"/>
</dbReference>
<dbReference type="PROSITE" id="PS50102">
    <property type="entry name" value="RRM"/>
    <property type="match status" value="1"/>
</dbReference>
<feature type="region of interest" description="Disordered" evidence="2">
    <location>
        <begin position="371"/>
        <end position="405"/>
    </location>
</feature>
<feature type="domain" description="RRM" evidence="3">
    <location>
        <begin position="587"/>
        <end position="679"/>
    </location>
</feature>
<evidence type="ECO:0000313" key="5">
    <source>
        <dbReference type="Proteomes" id="UP000729913"/>
    </source>
</evidence>
<accession>A0A8J5V663</accession>